<protein>
    <submittedName>
        <fullName evidence="4">Enoyl-CoA hydratase</fullName>
    </submittedName>
</protein>
<reference evidence="4 5" key="1">
    <citation type="submission" date="2017-11" db="EMBL/GenBank/DDBJ databases">
        <title>Draft genome sequence of Rhizobiales bacterium SY3-13.</title>
        <authorList>
            <person name="Sun C."/>
        </authorList>
    </citation>
    <scope>NUCLEOTIDE SEQUENCE [LARGE SCALE GENOMIC DNA]</scope>
    <source>
        <strain evidence="4 5">SY3-13</strain>
    </source>
</reference>
<keyword evidence="2" id="KW-0443">Lipid metabolism</keyword>
<organism evidence="4 5">
    <name type="scientific">Minwuia thermotolerans</name>
    <dbReference type="NCBI Taxonomy" id="2056226"/>
    <lineage>
        <taxon>Bacteria</taxon>
        <taxon>Pseudomonadati</taxon>
        <taxon>Pseudomonadota</taxon>
        <taxon>Alphaproteobacteria</taxon>
        <taxon>Minwuiales</taxon>
        <taxon>Minwuiaceae</taxon>
        <taxon>Minwuia</taxon>
    </lineage>
</organism>
<dbReference type="AlphaFoldDB" id="A0A2M9G7N9"/>
<gene>
    <name evidence="4" type="ORF">CVT23_00075</name>
</gene>
<dbReference type="CDD" id="cd06558">
    <property type="entry name" value="crotonase-like"/>
    <property type="match status" value="1"/>
</dbReference>
<dbReference type="Pfam" id="PF00378">
    <property type="entry name" value="ECH_1"/>
    <property type="match status" value="1"/>
</dbReference>
<proteinExistence type="inferred from homology"/>
<keyword evidence="5" id="KW-1185">Reference proteome</keyword>
<comment type="caution">
    <text evidence="4">The sequence shown here is derived from an EMBL/GenBank/DDBJ whole genome shotgun (WGS) entry which is preliminary data.</text>
</comment>
<dbReference type="OrthoDB" id="9775794at2"/>
<comment type="similarity">
    <text evidence="1">Belongs to the enoyl-CoA hydratase/isomerase family.</text>
</comment>
<dbReference type="PANTHER" id="PTHR11941">
    <property type="entry name" value="ENOYL-COA HYDRATASE-RELATED"/>
    <property type="match status" value="1"/>
</dbReference>
<sequence length="255" mass="26717">MAVIETETRGHIFIITLNRPESRNAIDGAMAAGIEAALDTFENNDDLRAGVIAANGPVFCAGADLKAISSGAGRDLSTERGGFGGIVRRERRKPLIAAPAGPALAGGCEIVLACDLIVAGEAARFGVPEVKRSLVPAAGGLFRLPRAVGMAAGMELLLTGDPIEAVRAYELGLVNRVVPTTDVREAALALAGRIAANAPLAVQAARGIAARSVTDDDATLWRDSTQAIRDLAKTEDFREGPRAFVEKREPVWKGR</sequence>
<dbReference type="Proteomes" id="UP000229498">
    <property type="component" value="Unassembled WGS sequence"/>
</dbReference>
<dbReference type="SUPFAM" id="SSF52096">
    <property type="entry name" value="ClpP/crotonase"/>
    <property type="match status" value="1"/>
</dbReference>
<dbReference type="NCBIfam" id="NF006100">
    <property type="entry name" value="PRK08252.1"/>
    <property type="match status" value="1"/>
</dbReference>
<dbReference type="GO" id="GO:0016829">
    <property type="term" value="F:lyase activity"/>
    <property type="evidence" value="ECO:0007669"/>
    <property type="project" value="UniProtKB-KW"/>
</dbReference>
<dbReference type="InterPro" id="IPR029045">
    <property type="entry name" value="ClpP/crotonase-like_dom_sf"/>
</dbReference>
<name>A0A2M9G7N9_9PROT</name>
<dbReference type="Gene3D" id="3.90.226.10">
    <property type="entry name" value="2-enoyl-CoA Hydratase, Chain A, domain 1"/>
    <property type="match status" value="1"/>
</dbReference>
<dbReference type="PANTHER" id="PTHR11941:SF169">
    <property type="entry name" value="(7AS)-7A-METHYL-1,5-DIOXO-2,3,5,6,7,7A-HEXAHYDRO-1H-INDENE-CARBOXYL-COA HYDROLASE"/>
    <property type="match status" value="1"/>
</dbReference>
<dbReference type="Gene3D" id="1.10.12.10">
    <property type="entry name" value="Lyase 2-enoyl-coa Hydratase, Chain A, domain 2"/>
    <property type="match status" value="1"/>
</dbReference>
<accession>A0A2M9G7N9</accession>
<dbReference type="EMBL" id="PHIG01000002">
    <property type="protein sequence ID" value="PJK31739.1"/>
    <property type="molecule type" value="Genomic_DNA"/>
</dbReference>
<evidence type="ECO:0000256" key="3">
    <source>
        <dbReference type="ARBA" id="ARBA00023239"/>
    </source>
</evidence>
<evidence type="ECO:0000256" key="2">
    <source>
        <dbReference type="ARBA" id="ARBA00023098"/>
    </source>
</evidence>
<dbReference type="InterPro" id="IPR014748">
    <property type="entry name" value="Enoyl-CoA_hydra_C"/>
</dbReference>
<keyword evidence="3" id="KW-0456">Lyase</keyword>
<evidence type="ECO:0000313" key="5">
    <source>
        <dbReference type="Proteomes" id="UP000229498"/>
    </source>
</evidence>
<evidence type="ECO:0000313" key="4">
    <source>
        <dbReference type="EMBL" id="PJK31739.1"/>
    </source>
</evidence>
<dbReference type="InterPro" id="IPR001753">
    <property type="entry name" value="Enoyl-CoA_hydra/iso"/>
</dbReference>
<dbReference type="RefSeq" id="WP_109795064.1">
    <property type="nucleotide sequence ID" value="NZ_PHIG01000002.1"/>
</dbReference>
<evidence type="ECO:0000256" key="1">
    <source>
        <dbReference type="ARBA" id="ARBA00005254"/>
    </source>
</evidence>
<dbReference type="GO" id="GO:0006635">
    <property type="term" value="P:fatty acid beta-oxidation"/>
    <property type="evidence" value="ECO:0007669"/>
    <property type="project" value="TreeGrafter"/>
</dbReference>